<dbReference type="InterPro" id="IPR006600">
    <property type="entry name" value="HTH_CenpB_DNA-bd_dom"/>
</dbReference>
<evidence type="ECO:0000259" key="3">
    <source>
        <dbReference type="PROSITE" id="PS51253"/>
    </source>
</evidence>
<dbReference type="InterPro" id="IPR009057">
    <property type="entry name" value="Homeodomain-like_sf"/>
</dbReference>
<dbReference type="PANTHER" id="PTHR19303:SF36">
    <property type="entry name" value="TIGGER TRANSPOSABLE ELEMENT-DERIVED PROTEIN 3"/>
    <property type="match status" value="1"/>
</dbReference>
<dbReference type="SUPFAM" id="SSF46689">
    <property type="entry name" value="Homeodomain-like"/>
    <property type="match status" value="2"/>
</dbReference>
<proteinExistence type="predicted"/>
<dbReference type="EMBL" id="BLXT01002238">
    <property type="protein sequence ID" value="GFN92255.1"/>
    <property type="molecule type" value="Genomic_DNA"/>
</dbReference>
<dbReference type="InterPro" id="IPR050863">
    <property type="entry name" value="CenT-Element_Derived"/>
</dbReference>
<feature type="domain" description="HTH CENPB-type" evidence="3">
    <location>
        <begin position="63"/>
        <end position="113"/>
    </location>
</feature>
<keyword evidence="1" id="KW-0238">DNA-binding</keyword>
<dbReference type="Pfam" id="PF04218">
    <property type="entry name" value="CENP-B_N"/>
    <property type="match status" value="1"/>
</dbReference>
<dbReference type="Proteomes" id="UP000735302">
    <property type="component" value="Unassembled WGS sequence"/>
</dbReference>
<name>A0AAV3YYV9_9GAST</name>
<accession>A0AAV3YYV9</accession>
<dbReference type="PANTHER" id="PTHR19303">
    <property type="entry name" value="TRANSPOSON"/>
    <property type="match status" value="1"/>
</dbReference>
<protein>
    <submittedName>
        <fullName evidence="4">Tigger transposable element-derived protein 4</fullName>
    </submittedName>
</protein>
<dbReference type="AlphaFoldDB" id="A0AAV3YYV9"/>
<gene>
    <name evidence="4" type="ORF">PoB_001876100</name>
</gene>
<comment type="caution">
    <text evidence="4">The sequence shown here is derived from an EMBL/GenBank/DDBJ whole genome shotgun (WGS) entry which is preliminary data.</text>
</comment>
<sequence>MASNKRKCLSFDTKLKLIEEVEKGTKSKAELYREHGIAQSSLSTILKDKVKIRAAVKQGTCQLKKQRKSTLLPDVDKALLIWFQQARTIDFLISGPILIEKGEQLAQELGHTD</sequence>
<dbReference type="InterPro" id="IPR007889">
    <property type="entry name" value="HTH_Psq"/>
</dbReference>
<organism evidence="4 5">
    <name type="scientific">Plakobranchus ocellatus</name>
    <dbReference type="NCBI Taxonomy" id="259542"/>
    <lineage>
        <taxon>Eukaryota</taxon>
        <taxon>Metazoa</taxon>
        <taxon>Spiralia</taxon>
        <taxon>Lophotrochozoa</taxon>
        <taxon>Mollusca</taxon>
        <taxon>Gastropoda</taxon>
        <taxon>Heterobranchia</taxon>
        <taxon>Euthyneura</taxon>
        <taxon>Panpulmonata</taxon>
        <taxon>Sacoglossa</taxon>
        <taxon>Placobranchoidea</taxon>
        <taxon>Plakobranchidae</taxon>
        <taxon>Plakobranchus</taxon>
    </lineage>
</organism>
<dbReference type="GO" id="GO:0003677">
    <property type="term" value="F:DNA binding"/>
    <property type="evidence" value="ECO:0007669"/>
    <property type="project" value="UniProtKB-KW"/>
</dbReference>
<dbReference type="Gene3D" id="1.10.10.60">
    <property type="entry name" value="Homeodomain-like"/>
    <property type="match status" value="2"/>
</dbReference>
<dbReference type="Pfam" id="PF03221">
    <property type="entry name" value="HTH_Tnp_Tc5"/>
    <property type="match status" value="1"/>
</dbReference>
<keyword evidence="5" id="KW-1185">Reference proteome</keyword>
<evidence type="ECO:0000256" key="1">
    <source>
        <dbReference type="ARBA" id="ARBA00023125"/>
    </source>
</evidence>
<evidence type="ECO:0000313" key="4">
    <source>
        <dbReference type="EMBL" id="GFN92255.1"/>
    </source>
</evidence>
<keyword evidence="2" id="KW-0539">Nucleus</keyword>
<dbReference type="GO" id="GO:0005634">
    <property type="term" value="C:nucleus"/>
    <property type="evidence" value="ECO:0007669"/>
    <property type="project" value="TreeGrafter"/>
</dbReference>
<reference evidence="4 5" key="1">
    <citation type="journal article" date="2021" name="Elife">
        <title>Chloroplast acquisition without the gene transfer in kleptoplastic sea slugs, Plakobranchus ocellatus.</title>
        <authorList>
            <person name="Maeda T."/>
            <person name="Takahashi S."/>
            <person name="Yoshida T."/>
            <person name="Shimamura S."/>
            <person name="Takaki Y."/>
            <person name="Nagai Y."/>
            <person name="Toyoda A."/>
            <person name="Suzuki Y."/>
            <person name="Arimoto A."/>
            <person name="Ishii H."/>
            <person name="Satoh N."/>
            <person name="Nishiyama T."/>
            <person name="Hasebe M."/>
            <person name="Maruyama T."/>
            <person name="Minagawa J."/>
            <person name="Obokata J."/>
            <person name="Shigenobu S."/>
        </authorList>
    </citation>
    <scope>NUCLEOTIDE SEQUENCE [LARGE SCALE GENOMIC DNA]</scope>
</reference>
<evidence type="ECO:0000256" key="2">
    <source>
        <dbReference type="ARBA" id="ARBA00023242"/>
    </source>
</evidence>
<evidence type="ECO:0000313" key="5">
    <source>
        <dbReference type="Proteomes" id="UP000735302"/>
    </source>
</evidence>
<dbReference type="PROSITE" id="PS51253">
    <property type="entry name" value="HTH_CENPB"/>
    <property type="match status" value="1"/>
</dbReference>